<keyword evidence="3" id="KW-0418">Kinase</keyword>
<reference evidence="5" key="1">
    <citation type="submission" date="2022-11" db="EMBL/GenBank/DDBJ databases">
        <title>Centuries of genome instability and evolution in soft-shell clam transmissible cancer (bioRxiv).</title>
        <authorList>
            <person name="Hart S.F.M."/>
            <person name="Yonemitsu M.A."/>
            <person name="Giersch R.M."/>
            <person name="Beal B.F."/>
            <person name="Arriagada G."/>
            <person name="Davis B.W."/>
            <person name="Ostrander E.A."/>
            <person name="Goff S.P."/>
            <person name="Metzger M.J."/>
        </authorList>
    </citation>
    <scope>NUCLEOTIDE SEQUENCE</scope>
    <source>
        <strain evidence="5">MELC-2E11</strain>
        <tissue evidence="5">Siphon/mantle</tissue>
    </source>
</reference>
<dbReference type="Pfam" id="PF00625">
    <property type="entry name" value="Guanylate_kin"/>
    <property type="match status" value="2"/>
</dbReference>
<evidence type="ECO:0000256" key="2">
    <source>
        <dbReference type="ARBA" id="ARBA00022679"/>
    </source>
</evidence>
<dbReference type="SUPFAM" id="SSF52540">
    <property type="entry name" value="P-loop containing nucleoside triphosphate hydrolases"/>
    <property type="match status" value="1"/>
</dbReference>
<dbReference type="InterPro" id="IPR008144">
    <property type="entry name" value="Guanylate_kin-like_dom"/>
</dbReference>
<sequence>MRGLTQFFQRVRTYSDMAMSSIRPIVISGPSGSGKSTLLQRLFKDYQGCFEFSVSHYYFTDREKFEKMMAEGGFLEHAQFSGNRYDVEINGVKNIKQTDFNARYIFVQPPSIEALEARLRGRGTETEETKVPGAYDHIIVNDNLDIAYEKFKGILSAEIHGVMCDQYKKGM</sequence>
<dbReference type="Gene3D" id="3.40.50.300">
    <property type="entry name" value="P-loop containing nucleotide triphosphate hydrolases"/>
    <property type="match status" value="2"/>
</dbReference>
<gene>
    <name evidence="5" type="ORF">MAR_035120</name>
</gene>
<proteinExistence type="inferred from homology"/>
<dbReference type="InterPro" id="IPR027417">
    <property type="entry name" value="P-loop_NTPase"/>
</dbReference>
<comment type="similarity">
    <text evidence="1">Belongs to the guanylate kinase family.</text>
</comment>
<dbReference type="Proteomes" id="UP001164746">
    <property type="component" value="Chromosome 7"/>
</dbReference>
<keyword evidence="2" id="KW-0808">Transferase</keyword>
<feature type="domain" description="Guanylate kinase-like" evidence="4">
    <location>
        <begin position="22"/>
        <end position="156"/>
    </location>
</feature>
<keyword evidence="6" id="KW-1185">Reference proteome</keyword>
<evidence type="ECO:0000313" key="6">
    <source>
        <dbReference type="Proteomes" id="UP001164746"/>
    </source>
</evidence>
<dbReference type="PANTHER" id="PTHR23117:SF13">
    <property type="entry name" value="GUANYLATE KINASE"/>
    <property type="match status" value="1"/>
</dbReference>
<evidence type="ECO:0000313" key="5">
    <source>
        <dbReference type="EMBL" id="WAR10044.1"/>
    </source>
</evidence>
<evidence type="ECO:0000256" key="1">
    <source>
        <dbReference type="ARBA" id="ARBA00005790"/>
    </source>
</evidence>
<dbReference type="PROSITE" id="PS50052">
    <property type="entry name" value="GUANYLATE_KINASE_2"/>
    <property type="match status" value="1"/>
</dbReference>
<dbReference type="SMART" id="SM00072">
    <property type="entry name" value="GuKc"/>
    <property type="match status" value="1"/>
</dbReference>
<name>A0ABY7EM18_MYAAR</name>
<evidence type="ECO:0000256" key="3">
    <source>
        <dbReference type="ARBA" id="ARBA00022777"/>
    </source>
</evidence>
<dbReference type="EMBL" id="CP111018">
    <property type="protein sequence ID" value="WAR10044.1"/>
    <property type="molecule type" value="Genomic_DNA"/>
</dbReference>
<dbReference type="CDD" id="cd00071">
    <property type="entry name" value="GMPK"/>
    <property type="match status" value="1"/>
</dbReference>
<accession>A0ABY7EM18</accession>
<dbReference type="InterPro" id="IPR008145">
    <property type="entry name" value="GK/Ca_channel_bsu"/>
</dbReference>
<organism evidence="5 6">
    <name type="scientific">Mya arenaria</name>
    <name type="common">Soft-shell clam</name>
    <dbReference type="NCBI Taxonomy" id="6604"/>
    <lineage>
        <taxon>Eukaryota</taxon>
        <taxon>Metazoa</taxon>
        <taxon>Spiralia</taxon>
        <taxon>Lophotrochozoa</taxon>
        <taxon>Mollusca</taxon>
        <taxon>Bivalvia</taxon>
        <taxon>Autobranchia</taxon>
        <taxon>Heteroconchia</taxon>
        <taxon>Euheterodonta</taxon>
        <taxon>Imparidentia</taxon>
        <taxon>Neoheterodontei</taxon>
        <taxon>Myida</taxon>
        <taxon>Myoidea</taxon>
        <taxon>Myidae</taxon>
        <taxon>Mya</taxon>
    </lineage>
</organism>
<protein>
    <submittedName>
        <fullName evidence="5">KGUA-like protein</fullName>
    </submittedName>
</protein>
<dbReference type="PANTHER" id="PTHR23117">
    <property type="entry name" value="GUANYLATE KINASE-RELATED"/>
    <property type="match status" value="1"/>
</dbReference>
<evidence type="ECO:0000259" key="4">
    <source>
        <dbReference type="PROSITE" id="PS50052"/>
    </source>
</evidence>